<organism evidence="2 3">
    <name type="scientific">Hohenbuehelia grisea</name>
    <dbReference type="NCBI Taxonomy" id="104357"/>
    <lineage>
        <taxon>Eukaryota</taxon>
        <taxon>Fungi</taxon>
        <taxon>Dikarya</taxon>
        <taxon>Basidiomycota</taxon>
        <taxon>Agaricomycotina</taxon>
        <taxon>Agaricomycetes</taxon>
        <taxon>Agaricomycetidae</taxon>
        <taxon>Agaricales</taxon>
        <taxon>Pleurotineae</taxon>
        <taxon>Pleurotaceae</taxon>
        <taxon>Hohenbuehelia</taxon>
    </lineage>
</organism>
<evidence type="ECO:0000256" key="1">
    <source>
        <dbReference type="SAM" id="MobiDB-lite"/>
    </source>
</evidence>
<sequence>MPEDTSIPDASRDSATSSTPTQGSTVVQSSLNGATSRTSTNNGSEPTAAPPPPKDEHQLPFRATLGCVVMNKLYETASPAVIEYLSRPKWA</sequence>
<reference evidence="3" key="1">
    <citation type="submission" date="2024-06" db="EMBL/GenBank/DDBJ databases">
        <title>Multi-omics analyses provide insights into the biosynthesis of the anticancer antibiotic pleurotin in Hohenbuehelia grisea.</title>
        <authorList>
            <person name="Weaver J.A."/>
            <person name="Alberti F."/>
        </authorList>
    </citation>
    <scope>NUCLEOTIDE SEQUENCE [LARGE SCALE GENOMIC DNA]</scope>
    <source>
        <strain evidence="3">T-177</strain>
    </source>
</reference>
<proteinExistence type="predicted"/>
<keyword evidence="3" id="KW-1185">Reference proteome</keyword>
<name>A0ABR3JQQ1_9AGAR</name>
<protein>
    <submittedName>
        <fullName evidence="2">Uncharacterized protein</fullName>
    </submittedName>
</protein>
<evidence type="ECO:0000313" key="3">
    <source>
        <dbReference type="Proteomes" id="UP001556367"/>
    </source>
</evidence>
<dbReference type="Proteomes" id="UP001556367">
    <property type="component" value="Unassembled WGS sequence"/>
</dbReference>
<accession>A0ABR3JQQ1</accession>
<dbReference type="EMBL" id="JASNQZ010000004">
    <property type="protein sequence ID" value="KAL0957876.1"/>
    <property type="molecule type" value="Genomic_DNA"/>
</dbReference>
<evidence type="ECO:0000313" key="2">
    <source>
        <dbReference type="EMBL" id="KAL0957876.1"/>
    </source>
</evidence>
<comment type="caution">
    <text evidence="2">The sequence shown here is derived from an EMBL/GenBank/DDBJ whole genome shotgun (WGS) entry which is preliminary data.</text>
</comment>
<feature type="compositionally biased region" description="Polar residues" evidence="1">
    <location>
        <begin position="13"/>
        <end position="45"/>
    </location>
</feature>
<gene>
    <name evidence="2" type="ORF">HGRIS_000060</name>
</gene>
<feature type="region of interest" description="Disordered" evidence="1">
    <location>
        <begin position="1"/>
        <end position="60"/>
    </location>
</feature>